<dbReference type="NCBIfam" id="TIGR01825">
    <property type="entry name" value="gly_Cac_T_rel"/>
    <property type="match status" value="1"/>
</dbReference>
<dbReference type="CDD" id="cd06454">
    <property type="entry name" value="KBL_like"/>
    <property type="match status" value="1"/>
</dbReference>
<dbReference type="InterPro" id="IPR015421">
    <property type="entry name" value="PyrdxlP-dep_Trfase_major"/>
</dbReference>
<dbReference type="NCBIfam" id="NF005394">
    <property type="entry name" value="PRK06939.1"/>
    <property type="match status" value="1"/>
</dbReference>
<dbReference type="Pfam" id="PF00155">
    <property type="entry name" value="Aminotran_1_2"/>
    <property type="match status" value="1"/>
</dbReference>
<evidence type="ECO:0000256" key="3">
    <source>
        <dbReference type="ARBA" id="ARBA00022679"/>
    </source>
</evidence>
<evidence type="ECO:0000256" key="5">
    <source>
        <dbReference type="RuleBase" id="RU003693"/>
    </source>
</evidence>
<dbReference type="SUPFAM" id="SSF53383">
    <property type="entry name" value="PLP-dependent transferases"/>
    <property type="match status" value="1"/>
</dbReference>
<keyword evidence="3 7" id="KW-0808">Transferase</keyword>
<reference evidence="7 8" key="1">
    <citation type="submission" date="2016-10" db="EMBL/GenBank/DDBJ databases">
        <authorList>
            <person name="de Groot N.N."/>
        </authorList>
    </citation>
    <scope>NUCLEOTIDE SEQUENCE [LARGE SCALE GENOMIC DNA]</scope>
    <source>
        <strain evidence="7 8">CGMCC 1.3442</strain>
    </source>
</reference>
<accession>A0A1G9WU41</accession>
<dbReference type="InterPro" id="IPR010962">
    <property type="entry name" value="AONS_Archaea/Firmicutes"/>
</dbReference>
<dbReference type="OrthoDB" id="9807157at2"/>
<evidence type="ECO:0000256" key="2">
    <source>
        <dbReference type="ARBA" id="ARBA00011738"/>
    </source>
</evidence>
<comment type="similarity">
    <text evidence="5">Belongs to the class-II pyridoxal-phosphate-dependent aminotransferase family.</text>
</comment>
<dbReference type="InterPro" id="IPR001917">
    <property type="entry name" value="Aminotrans_II_pyridoxalP_BS"/>
</dbReference>
<dbReference type="RefSeq" id="WP_093855388.1">
    <property type="nucleotide sequence ID" value="NZ_BJVZ01000025.1"/>
</dbReference>
<dbReference type="STRING" id="237069.SAMN05216498_0888"/>
<dbReference type="FunFam" id="3.40.640.10:FF:000006">
    <property type="entry name" value="5-aminolevulinate synthase, mitochondrial"/>
    <property type="match status" value="1"/>
</dbReference>
<protein>
    <submittedName>
        <fullName evidence="7">Glycine C-acetyltransferase</fullName>
    </submittedName>
</protein>
<comment type="cofactor">
    <cofactor evidence="1 5">
        <name>pyridoxal 5'-phosphate</name>
        <dbReference type="ChEBI" id="CHEBI:597326"/>
    </cofactor>
</comment>
<dbReference type="GO" id="GO:0030170">
    <property type="term" value="F:pyridoxal phosphate binding"/>
    <property type="evidence" value="ECO:0007669"/>
    <property type="project" value="InterPro"/>
</dbReference>
<dbReference type="Gene3D" id="3.90.1150.10">
    <property type="entry name" value="Aspartate Aminotransferase, domain 1"/>
    <property type="match status" value="1"/>
</dbReference>
<evidence type="ECO:0000256" key="4">
    <source>
        <dbReference type="ARBA" id="ARBA00022898"/>
    </source>
</evidence>
<dbReference type="Proteomes" id="UP000199334">
    <property type="component" value="Unassembled WGS sequence"/>
</dbReference>
<dbReference type="EMBL" id="FNIG01000001">
    <property type="protein sequence ID" value="SDM87869.1"/>
    <property type="molecule type" value="Genomic_DNA"/>
</dbReference>
<dbReference type="GO" id="GO:0016740">
    <property type="term" value="F:transferase activity"/>
    <property type="evidence" value="ECO:0007669"/>
    <property type="project" value="UniProtKB-KW"/>
</dbReference>
<dbReference type="Gene3D" id="3.40.640.10">
    <property type="entry name" value="Type I PLP-dependent aspartate aminotransferase-like (Major domain)"/>
    <property type="match status" value="1"/>
</dbReference>
<keyword evidence="8" id="KW-1185">Reference proteome</keyword>
<gene>
    <name evidence="7" type="ORF">SAMN05216498_0888</name>
</gene>
<evidence type="ECO:0000259" key="6">
    <source>
        <dbReference type="Pfam" id="PF00155"/>
    </source>
</evidence>
<dbReference type="AlphaFoldDB" id="A0A1G9WU41"/>
<organism evidence="7 8">
    <name type="scientific">Tenuibacillus multivorans</name>
    <dbReference type="NCBI Taxonomy" id="237069"/>
    <lineage>
        <taxon>Bacteria</taxon>
        <taxon>Bacillati</taxon>
        <taxon>Bacillota</taxon>
        <taxon>Bacilli</taxon>
        <taxon>Bacillales</taxon>
        <taxon>Bacillaceae</taxon>
        <taxon>Tenuibacillus</taxon>
    </lineage>
</organism>
<name>A0A1G9WU41_9BACI</name>
<evidence type="ECO:0000313" key="8">
    <source>
        <dbReference type="Proteomes" id="UP000199334"/>
    </source>
</evidence>
<sequence length="396" mass="43213">MPSETLNQFLDENLKELKEQGLYNEINVVEGANGPRITIDGKELINLSSNNYLGLATDERLKEVAKDAVDSHGVGAGAVRTINGTLDVHVKLEEKISEFKGTEAAIAYQSGFNCNMAAISAVMDKNDAILSDELNHASIIDGCRLSKAKILRYNHSDMEDLHQKAKEAKESGQYNKIMVITDGVFSMDGDIAKLPEIVEIAKEFDLITYVDDAHGSGVLGKGAGTVKHFGLQNDIDFQMGTLSKAIGVVGGYVAGKQNLIDWLKVRSRPFLFSTSLSPADVTACTQAIDLLMESTELHDRMWENGDYLKKGLKELGFDIGDSETPITPCVIGEAKATQEFSKRLYEEGVYAKAIVFPTVPKGSGRVRNMPTAAHTKDMLDEALSIYEKVGKEMGLI</sequence>
<dbReference type="PANTHER" id="PTHR13693">
    <property type="entry name" value="CLASS II AMINOTRANSFERASE/8-AMINO-7-OXONONANOATE SYNTHASE"/>
    <property type="match status" value="1"/>
</dbReference>
<dbReference type="InterPro" id="IPR015424">
    <property type="entry name" value="PyrdxlP-dep_Trfase"/>
</dbReference>
<keyword evidence="4 5" id="KW-0663">Pyridoxal phosphate</keyword>
<evidence type="ECO:0000313" key="7">
    <source>
        <dbReference type="EMBL" id="SDM87869.1"/>
    </source>
</evidence>
<comment type="subunit">
    <text evidence="2">Homodimer.</text>
</comment>
<proteinExistence type="inferred from homology"/>
<evidence type="ECO:0000256" key="1">
    <source>
        <dbReference type="ARBA" id="ARBA00001933"/>
    </source>
</evidence>
<dbReference type="InterPro" id="IPR004839">
    <property type="entry name" value="Aminotransferase_I/II_large"/>
</dbReference>
<dbReference type="InterPro" id="IPR015422">
    <property type="entry name" value="PyrdxlP-dep_Trfase_small"/>
</dbReference>
<dbReference type="PROSITE" id="PS00599">
    <property type="entry name" value="AA_TRANSFER_CLASS_2"/>
    <property type="match status" value="1"/>
</dbReference>
<dbReference type="PANTHER" id="PTHR13693:SF3">
    <property type="entry name" value="LD36009P"/>
    <property type="match status" value="1"/>
</dbReference>
<feature type="domain" description="Aminotransferase class I/classII large" evidence="6">
    <location>
        <begin position="43"/>
        <end position="383"/>
    </location>
</feature>
<dbReference type="InterPro" id="IPR050087">
    <property type="entry name" value="AON_synthase_class-II"/>
</dbReference>